<feature type="region of interest" description="Disordered" evidence="1">
    <location>
        <begin position="91"/>
        <end position="123"/>
    </location>
</feature>
<protein>
    <submittedName>
        <fullName evidence="3">Uncharacterized protein</fullName>
    </submittedName>
</protein>
<dbReference type="AlphaFoldDB" id="A0A833WW96"/>
<feature type="compositionally biased region" description="Basic and acidic residues" evidence="1">
    <location>
        <begin position="107"/>
        <end position="123"/>
    </location>
</feature>
<gene>
    <name evidence="3" type="ORF">F2P56_031538</name>
</gene>
<feature type="transmembrane region" description="Helical" evidence="2">
    <location>
        <begin position="64"/>
        <end position="85"/>
    </location>
</feature>
<dbReference type="Proteomes" id="UP000619265">
    <property type="component" value="Unassembled WGS sequence"/>
</dbReference>
<evidence type="ECO:0000313" key="4">
    <source>
        <dbReference type="Proteomes" id="UP000619265"/>
    </source>
</evidence>
<dbReference type="Gramene" id="Jr14_00500_p2">
    <property type="protein sequence ID" value="cds.Jr14_00500_p2"/>
    <property type="gene ID" value="Jr14_00500"/>
</dbReference>
<evidence type="ECO:0000256" key="1">
    <source>
        <dbReference type="SAM" id="MobiDB-lite"/>
    </source>
</evidence>
<keyword evidence="2" id="KW-0472">Membrane</keyword>
<name>A0A833WW96_JUGRE</name>
<evidence type="ECO:0000313" key="3">
    <source>
        <dbReference type="EMBL" id="KAF5445856.1"/>
    </source>
</evidence>
<proteinExistence type="predicted"/>
<comment type="caution">
    <text evidence="3">The sequence shown here is derived from an EMBL/GenBank/DDBJ whole genome shotgun (WGS) entry which is preliminary data.</text>
</comment>
<keyword evidence="2" id="KW-1133">Transmembrane helix</keyword>
<keyword evidence="2" id="KW-0812">Transmembrane</keyword>
<feature type="transmembrane region" description="Helical" evidence="2">
    <location>
        <begin position="21"/>
        <end position="44"/>
    </location>
</feature>
<organism evidence="3 4">
    <name type="scientific">Juglans regia</name>
    <name type="common">English walnut</name>
    <dbReference type="NCBI Taxonomy" id="51240"/>
    <lineage>
        <taxon>Eukaryota</taxon>
        <taxon>Viridiplantae</taxon>
        <taxon>Streptophyta</taxon>
        <taxon>Embryophyta</taxon>
        <taxon>Tracheophyta</taxon>
        <taxon>Spermatophyta</taxon>
        <taxon>Magnoliopsida</taxon>
        <taxon>eudicotyledons</taxon>
        <taxon>Gunneridae</taxon>
        <taxon>Pentapetalae</taxon>
        <taxon>rosids</taxon>
        <taxon>fabids</taxon>
        <taxon>Fagales</taxon>
        <taxon>Juglandaceae</taxon>
        <taxon>Juglans</taxon>
    </lineage>
</organism>
<reference evidence="3" key="1">
    <citation type="submission" date="2015-10" db="EMBL/GenBank/DDBJ databases">
        <authorList>
            <person name="Martinez-Garcia P.J."/>
            <person name="Crepeau M.W."/>
            <person name="Puiu D."/>
            <person name="Gonzalez-Ibeas D."/>
            <person name="Whalen J."/>
            <person name="Stevens K."/>
            <person name="Paul R."/>
            <person name="Butterfield T."/>
            <person name="Britton M."/>
            <person name="Reagan R."/>
            <person name="Chakraborty S."/>
            <person name="Walawage S.L."/>
            <person name="Vasquez-Gross H.A."/>
            <person name="Cardeno C."/>
            <person name="Famula R."/>
            <person name="Pratt K."/>
            <person name="Kuruganti S."/>
            <person name="Aradhya M.K."/>
            <person name="Leslie C.A."/>
            <person name="Dandekar A.M."/>
            <person name="Salzberg S.L."/>
            <person name="Wegrzyn J.L."/>
            <person name="Langley C.H."/>
            <person name="Neale D.B."/>
        </authorList>
    </citation>
    <scope>NUCLEOTIDE SEQUENCE</scope>
    <source>
        <tissue evidence="3">Leaves</tissue>
    </source>
</reference>
<reference evidence="3" key="2">
    <citation type="submission" date="2020-03" db="EMBL/GenBank/DDBJ databases">
        <title>Walnut 2.0.</title>
        <authorList>
            <person name="Marrano A."/>
            <person name="Britton M."/>
            <person name="Zimin A.V."/>
            <person name="Zaini P.A."/>
            <person name="Workman R."/>
            <person name="Puiu D."/>
            <person name="Bianco L."/>
            <person name="Allen B.J."/>
            <person name="Troggio M."/>
            <person name="Leslie C.A."/>
            <person name="Timp W."/>
            <person name="Dendekar A."/>
            <person name="Salzberg S.L."/>
            <person name="Neale D.B."/>
        </authorList>
    </citation>
    <scope>NUCLEOTIDE SEQUENCE</scope>
    <source>
        <tissue evidence="3">Leaves</tissue>
    </source>
</reference>
<evidence type="ECO:0000256" key="2">
    <source>
        <dbReference type="SAM" id="Phobius"/>
    </source>
</evidence>
<accession>A0A833WW96</accession>
<dbReference type="EMBL" id="LIHL02000014">
    <property type="protein sequence ID" value="KAF5445856.1"/>
    <property type="molecule type" value="Genomic_DNA"/>
</dbReference>
<sequence length="123" mass="14145">MNLLWQFVRQRRGRQRRSYCCCSGGGGGGGVEALLAHVVGGWVSRDAAVVDAKRYRFWNLEFRLFLACFLSHFYSLSWVFFYQVLESERFPREEEKNAGKGLVSSGGRERERDMGDLKGLRGR</sequence>